<comment type="caution">
    <text evidence="1">The sequence shown here is derived from an EMBL/GenBank/DDBJ whole genome shotgun (WGS) entry which is preliminary data.</text>
</comment>
<proteinExistence type="predicted"/>
<keyword evidence="2" id="KW-1185">Reference proteome</keyword>
<evidence type="ECO:0000313" key="1">
    <source>
        <dbReference type="EMBL" id="OIN58963.1"/>
    </source>
</evidence>
<organism evidence="1 2">
    <name type="scientific">Arsenicibacter rosenii</name>
    <dbReference type="NCBI Taxonomy" id="1750698"/>
    <lineage>
        <taxon>Bacteria</taxon>
        <taxon>Pseudomonadati</taxon>
        <taxon>Bacteroidota</taxon>
        <taxon>Cytophagia</taxon>
        <taxon>Cytophagales</taxon>
        <taxon>Spirosomataceae</taxon>
        <taxon>Arsenicibacter</taxon>
    </lineage>
</organism>
<dbReference type="Proteomes" id="UP000181790">
    <property type="component" value="Unassembled WGS sequence"/>
</dbReference>
<evidence type="ECO:0008006" key="3">
    <source>
        <dbReference type="Google" id="ProtNLM"/>
    </source>
</evidence>
<dbReference type="OrthoDB" id="5638018at2"/>
<dbReference type="Gene3D" id="3.20.170.20">
    <property type="entry name" value="Protein of unknown function DUF952"/>
    <property type="match status" value="1"/>
</dbReference>
<dbReference type="PANTHER" id="PTHR34129:SF1">
    <property type="entry name" value="DUF952 DOMAIN-CONTAINING PROTEIN"/>
    <property type="match status" value="1"/>
</dbReference>
<dbReference type="RefSeq" id="WP_071503414.1">
    <property type="nucleotide sequence ID" value="NZ_MORL01000005.1"/>
</dbReference>
<dbReference type="Pfam" id="PF06108">
    <property type="entry name" value="DUF952"/>
    <property type="match status" value="1"/>
</dbReference>
<dbReference type="SUPFAM" id="SSF56399">
    <property type="entry name" value="ADP-ribosylation"/>
    <property type="match status" value="1"/>
</dbReference>
<dbReference type="EMBL" id="MORL01000005">
    <property type="protein sequence ID" value="OIN58963.1"/>
    <property type="molecule type" value="Genomic_DNA"/>
</dbReference>
<sequence length="97" mass="11210">MHIYHITTKAWWETFAGKTHYLSPTFEQETFIHLSKPDQVAGVLERYYAGKTGLLKLHIDPDKLTAPLIYEPSTNQELFPHLYGPLNKEAIDRIEAL</sequence>
<evidence type="ECO:0000313" key="2">
    <source>
        <dbReference type="Proteomes" id="UP000181790"/>
    </source>
</evidence>
<dbReference type="AlphaFoldDB" id="A0A1S2VJQ4"/>
<dbReference type="InterPro" id="IPR009297">
    <property type="entry name" value="DUF952"/>
</dbReference>
<protein>
    <recommendedName>
        <fullName evidence="3">DUF952 domain-containing protein</fullName>
    </recommendedName>
</protein>
<name>A0A1S2VJQ4_9BACT</name>
<dbReference type="PANTHER" id="PTHR34129">
    <property type="entry name" value="BLR1139 PROTEIN"/>
    <property type="match status" value="1"/>
</dbReference>
<accession>A0A1S2VJQ4</accession>
<reference evidence="1 2" key="1">
    <citation type="submission" date="2016-10" db="EMBL/GenBank/DDBJ databases">
        <title>Arsenicibacter rosenii gen. nov., sp. nov., an efficient arsenic-methylating bacterium isolated from an arsenic-contaminated paddy soil.</title>
        <authorList>
            <person name="Huang K."/>
        </authorList>
    </citation>
    <scope>NUCLEOTIDE SEQUENCE [LARGE SCALE GENOMIC DNA]</scope>
    <source>
        <strain evidence="1 2">SM-1</strain>
    </source>
</reference>
<gene>
    <name evidence="1" type="ORF">BLX24_12150</name>
</gene>